<dbReference type="GO" id="GO:0050211">
    <property type="term" value="F:procollagen galactosyltransferase activity"/>
    <property type="evidence" value="ECO:0007669"/>
    <property type="project" value="TreeGrafter"/>
</dbReference>
<organism evidence="5">
    <name type="scientific">viral metagenome</name>
    <dbReference type="NCBI Taxonomy" id="1070528"/>
    <lineage>
        <taxon>unclassified sequences</taxon>
        <taxon>metagenomes</taxon>
        <taxon>organismal metagenomes</taxon>
    </lineage>
</organism>
<dbReference type="EMBL" id="MN739203">
    <property type="protein sequence ID" value="QHS93368.1"/>
    <property type="molecule type" value="Genomic_DNA"/>
</dbReference>
<evidence type="ECO:0000313" key="5">
    <source>
        <dbReference type="EMBL" id="QHS93368.1"/>
    </source>
</evidence>
<protein>
    <recommendedName>
        <fullName evidence="4">Glycosyl transferase family 25 domain-containing protein</fullName>
    </recommendedName>
</protein>
<evidence type="ECO:0000256" key="3">
    <source>
        <dbReference type="ARBA" id="ARBA00022679"/>
    </source>
</evidence>
<keyword evidence="3" id="KW-0808">Transferase</keyword>
<accession>A0A6C0BPP7</accession>
<evidence type="ECO:0000256" key="1">
    <source>
        <dbReference type="ARBA" id="ARBA00006721"/>
    </source>
</evidence>
<evidence type="ECO:0000256" key="2">
    <source>
        <dbReference type="ARBA" id="ARBA00022676"/>
    </source>
</evidence>
<dbReference type="CDD" id="cd06532">
    <property type="entry name" value="Glyco_transf_25"/>
    <property type="match status" value="1"/>
</dbReference>
<dbReference type="InterPro" id="IPR050757">
    <property type="entry name" value="Collagen_mod_GT25"/>
</dbReference>
<feature type="domain" description="Glycosyl transferase family 25" evidence="4">
    <location>
        <begin position="72"/>
        <end position="206"/>
    </location>
</feature>
<comment type="similarity">
    <text evidence="1">Belongs to the glycosyltransferase 25 family.</text>
</comment>
<dbReference type="AlphaFoldDB" id="A0A6C0BPP7"/>
<dbReference type="PANTHER" id="PTHR10730">
    <property type="entry name" value="PROCOLLAGEN-LYSINE,2-OXOGLUTARATE 5-DIOXYGENASE/GLYCOSYLTRANSFERASE 25 FAMILY MEMBER"/>
    <property type="match status" value="1"/>
</dbReference>
<proteinExistence type="inferred from homology"/>
<evidence type="ECO:0000259" key="4">
    <source>
        <dbReference type="Pfam" id="PF01755"/>
    </source>
</evidence>
<reference evidence="5" key="1">
    <citation type="journal article" date="2020" name="Nature">
        <title>Giant virus diversity and host interactions through global metagenomics.</title>
        <authorList>
            <person name="Schulz F."/>
            <person name="Roux S."/>
            <person name="Paez-Espino D."/>
            <person name="Jungbluth S."/>
            <person name="Walsh D.A."/>
            <person name="Denef V.J."/>
            <person name="McMahon K.D."/>
            <person name="Konstantinidis K.T."/>
            <person name="Eloe-Fadrosh E.A."/>
            <person name="Kyrpides N.C."/>
            <person name="Woyke T."/>
        </authorList>
    </citation>
    <scope>NUCLEOTIDE SEQUENCE</scope>
    <source>
        <strain evidence="5">GVMAG-M-3300017989-17</strain>
    </source>
</reference>
<dbReference type="InterPro" id="IPR002654">
    <property type="entry name" value="Glyco_trans_25"/>
</dbReference>
<name>A0A6C0BPP7_9ZZZZ</name>
<sequence>MKVFVINLKRRPDRLEHVRKALPPAWLTAAEFTTDWPGPVDGSTITGGDTLREAGISLYDGWKLPDSNNAWWNRPLKLGEIGCSFSHLSVWRRAHQAFEQDPTLKYVVVLEDDIRCDPTVPEKVERTIEQLGAWDVLYLGRVLQQGYDDHPVTDVTAGVECAEGAAEVVEPGFSYCLYGYVLSRSGVQRILAADFHESIIPVDEFIPACYTMHPRRDISQLFPPVLRAFAVEPHLVFQLTKCEGGSDTEASKVWKQ</sequence>
<keyword evidence="2" id="KW-0328">Glycosyltransferase</keyword>
<dbReference type="Pfam" id="PF01755">
    <property type="entry name" value="Glyco_transf_25"/>
    <property type="match status" value="1"/>
</dbReference>
<dbReference type="PANTHER" id="PTHR10730:SF53">
    <property type="entry name" value="GLYCOSYLTRANSFERASE 25 FAMILY MEMBER"/>
    <property type="match status" value="1"/>
</dbReference>